<dbReference type="AlphaFoldDB" id="A0A542ZSX7"/>
<evidence type="ECO:0000313" key="4">
    <source>
        <dbReference type="EMBL" id="TQL63441.1"/>
    </source>
</evidence>
<feature type="region of interest" description="Disordered" evidence="1">
    <location>
        <begin position="1"/>
        <end position="58"/>
    </location>
</feature>
<evidence type="ECO:0000256" key="1">
    <source>
        <dbReference type="SAM" id="MobiDB-lite"/>
    </source>
</evidence>
<feature type="region of interest" description="Disordered" evidence="1">
    <location>
        <begin position="326"/>
        <end position="363"/>
    </location>
</feature>
<evidence type="ECO:0000313" key="5">
    <source>
        <dbReference type="Proteomes" id="UP000316196"/>
    </source>
</evidence>
<keyword evidence="2" id="KW-0472">Membrane</keyword>
<keyword evidence="2" id="KW-1133">Transmembrane helix</keyword>
<evidence type="ECO:0000259" key="3">
    <source>
        <dbReference type="PROSITE" id="PS51746"/>
    </source>
</evidence>
<feature type="compositionally biased region" description="Acidic residues" evidence="1">
    <location>
        <begin position="31"/>
        <end position="48"/>
    </location>
</feature>
<dbReference type="InterPro" id="IPR036457">
    <property type="entry name" value="PPM-type-like_dom_sf"/>
</dbReference>
<keyword evidence="5" id="KW-1185">Reference proteome</keyword>
<dbReference type="EMBL" id="VFOR01000001">
    <property type="protein sequence ID" value="TQL63441.1"/>
    <property type="molecule type" value="Genomic_DNA"/>
</dbReference>
<feature type="compositionally biased region" description="Low complexity" evidence="1">
    <location>
        <begin position="334"/>
        <end position="344"/>
    </location>
</feature>
<gene>
    <name evidence="4" type="ORF">FB460_1254</name>
</gene>
<reference evidence="4 5" key="1">
    <citation type="submission" date="2019-06" db="EMBL/GenBank/DDBJ databases">
        <title>Sequencing the genomes of 1000 actinobacteria strains.</title>
        <authorList>
            <person name="Klenk H.-P."/>
        </authorList>
    </citation>
    <scope>NUCLEOTIDE SEQUENCE [LARGE SCALE GENOMIC DNA]</scope>
    <source>
        <strain evidence="4 5">DSM 8251</strain>
    </source>
</reference>
<dbReference type="SMART" id="SM00331">
    <property type="entry name" value="PP2C_SIG"/>
    <property type="match status" value="1"/>
</dbReference>
<evidence type="ECO:0000256" key="2">
    <source>
        <dbReference type="SAM" id="Phobius"/>
    </source>
</evidence>
<dbReference type="SUPFAM" id="SSF81606">
    <property type="entry name" value="PP2C-like"/>
    <property type="match status" value="1"/>
</dbReference>
<dbReference type="InterPro" id="IPR001932">
    <property type="entry name" value="PPM-type_phosphatase-like_dom"/>
</dbReference>
<feature type="compositionally biased region" description="Acidic residues" evidence="1">
    <location>
        <begin position="345"/>
        <end position="354"/>
    </location>
</feature>
<protein>
    <submittedName>
        <fullName evidence="4">Protein phosphatase</fullName>
    </submittedName>
</protein>
<dbReference type="CDD" id="cd00143">
    <property type="entry name" value="PP2Cc"/>
    <property type="match status" value="1"/>
</dbReference>
<dbReference type="OrthoDB" id="9801841at2"/>
<dbReference type="Proteomes" id="UP000316196">
    <property type="component" value="Unassembled WGS sequence"/>
</dbReference>
<keyword evidence="2" id="KW-0812">Transmembrane</keyword>
<dbReference type="Gene3D" id="3.60.40.10">
    <property type="entry name" value="PPM-type phosphatase domain"/>
    <property type="match status" value="1"/>
</dbReference>
<feature type="compositionally biased region" description="Basic and acidic residues" evidence="1">
    <location>
        <begin position="461"/>
        <end position="488"/>
    </location>
</feature>
<feature type="compositionally biased region" description="Polar residues" evidence="1">
    <location>
        <begin position="498"/>
        <end position="510"/>
    </location>
</feature>
<organism evidence="4 5">
    <name type="scientific">Propioniferax innocua</name>
    <dbReference type="NCBI Taxonomy" id="1753"/>
    <lineage>
        <taxon>Bacteria</taxon>
        <taxon>Bacillati</taxon>
        <taxon>Actinomycetota</taxon>
        <taxon>Actinomycetes</taxon>
        <taxon>Propionibacteriales</taxon>
        <taxon>Propionibacteriaceae</taxon>
        <taxon>Propioniferax</taxon>
    </lineage>
</organism>
<dbReference type="Pfam" id="PF13672">
    <property type="entry name" value="PP2C_2"/>
    <property type="match status" value="1"/>
</dbReference>
<comment type="caution">
    <text evidence="4">The sequence shown here is derived from an EMBL/GenBank/DDBJ whole genome shotgun (WGS) entry which is preliminary data.</text>
</comment>
<feature type="region of interest" description="Disordered" evidence="1">
    <location>
        <begin position="461"/>
        <end position="510"/>
    </location>
</feature>
<feature type="domain" description="PPM-type phosphatase" evidence="3">
    <location>
        <begin position="65"/>
        <end position="295"/>
    </location>
</feature>
<name>A0A542ZSX7_9ACTN</name>
<sequence length="510" mass="54682">MADNNTEEPDGHLDPDEMVDAAEADAPNTDEMVDAAEADAPNADEQDEATTPVPIDTDDPQLYLRYVTHSEIGPVRKNNQDSGYASPNLLVVADGMGGAAAGDLASSIAIDHAKKADHRVAGEDMLEVLAGAVERANSQIADLVADDRTFDGMGTTLTGAMFDGHQLGFVHIGDSRAYLLRDGEMQQLTHDHSWVQSLIDEGKLTYEEAAYHPHRSLILKVINGQPNNEPDTGLVDVREGDRLLFCSDGLCGMIEDDEIHKGLAIDDLDASLDALVAGAHAGGGMDNITIVIADVVADEASATTEASAVGAITEHDLPAFFEQARRNREQAQASPSSPDSPGSPSDEDEPDDPEADRYAPVLPPKSRRRRWTTLLTGLGILVLIAGILTAGYVWSRTQYFVAPAEERVAIYHGLPQDVLGYPLSDVYEVQPTKINDLPPFFAQRVRDTIVVNSLDEAHRTTDQLQAEAERCIEARNAAEDPPRGEGPKKPGRAPSPAPATTGTETSTEGC</sequence>
<dbReference type="RefSeq" id="WP_142093163.1">
    <property type="nucleotide sequence ID" value="NZ_BAAAMD010000002.1"/>
</dbReference>
<proteinExistence type="predicted"/>
<feature type="transmembrane region" description="Helical" evidence="2">
    <location>
        <begin position="374"/>
        <end position="394"/>
    </location>
</feature>
<accession>A0A542ZSX7</accession>
<dbReference type="PROSITE" id="PS51746">
    <property type="entry name" value="PPM_2"/>
    <property type="match status" value="1"/>
</dbReference>
<dbReference type="SMART" id="SM00332">
    <property type="entry name" value="PP2Cc"/>
    <property type="match status" value="1"/>
</dbReference>